<dbReference type="PANTHER" id="PTHR35192">
    <property type="entry name" value="PROTEIN, PUTATIVE-RELATED"/>
    <property type="match status" value="1"/>
</dbReference>
<dbReference type="EMBL" id="MU155179">
    <property type="protein sequence ID" value="KAF9481421.1"/>
    <property type="molecule type" value="Genomic_DNA"/>
</dbReference>
<dbReference type="Pfam" id="PF21671">
    <property type="entry name" value="CPL1-like"/>
    <property type="match status" value="1"/>
</dbReference>
<dbReference type="PANTHER" id="PTHR35192:SF2">
    <property type="entry name" value="APPLE DOMAIN-CONTAINING PROTEIN"/>
    <property type="match status" value="1"/>
</dbReference>
<dbReference type="AlphaFoldDB" id="A0A9P5Z5W7"/>
<gene>
    <name evidence="2" type="ORF">BDN70DRAFT_803632</name>
</gene>
<reference evidence="2" key="1">
    <citation type="submission" date="2020-11" db="EMBL/GenBank/DDBJ databases">
        <authorList>
            <consortium name="DOE Joint Genome Institute"/>
            <person name="Ahrendt S."/>
            <person name="Riley R."/>
            <person name="Andreopoulos W."/>
            <person name="Labutti K."/>
            <person name="Pangilinan J."/>
            <person name="Ruiz-Duenas F.J."/>
            <person name="Barrasa J.M."/>
            <person name="Sanchez-Garcia M."/>
            <person name="Camarero S."/>
            <person name="Miyauchi S."/>
            <person name="Serrano A."/>
            <person name="Linde D."/>
            <person name="Babiker R."/>
            <person name="Drula E."/>
            <person name="Ayuso-Fernandez I."/>
            <person name="Pacheco R."/>
            <person name="Padilla G."/>
            <person name="Ferreira P."/>
            <person name="Barriuso J."/>
            <person name="Kellner H."/>
            <person name="Castanera R."/>
            <person name="Alfaro M."/>
            <person name="Ramirez L."/>
            <person name="Pisabarro A.G."/>
            <person name="Kuo A."/>
            <person name="Tritt A."/>
            <person name="Lipzen A."/>
            <person name="He G."/>
            <person name="Yan M."/>
            <person name="Ng V."/>
            <person name="Cullen D."/>
            <person name="Martin F."/>
            <person name="Rosso M.-N."/>
            <person name="Henrissat B."/>
            <person name="Hibbett D."/>
            <person name="Martinez A.T."/>
            <person name="Grigoriev I.V."/>
        </authorList>
    </citation>
    <scope>NUCLEOTIDE SEQUENCE</scope>
    <source>
        <strain evidence="2">CIRM-BRFM 674</strain>
    </source>
</reference>
<dbReference type="InterPro" id="IPR038955">
    <property type="entry name" value="PriA/CPL1_fungi"/>
</dbReference>
<dbReference type="OrthoDB" id="439917at2759"/>
<comment type="caution">
    <text evidence="2">The sequence shown here is derived from an EMBL/GenBank/DDBJ whole genome shotgun (WGS) entry which is preliminary data.</text>
</comment>
<proteinExistence type="predicted"/>
<dbReference type="InterPro" id="IPR048661">
    <property type="entry name" value="CPL1-like"/>
</dbReference>
<evidence type="ECO:0000313" key="3">
    <source>
        <dbReference type="Proteomes" id="UP000807469"/>
    </source>
</evidence>
<evidence type="ECO:0000259" key="1">
    <source>
        <dbReference type="Pfam" id="PF21671"/>
    </source>
</evidence>
<name>A0A9P5Z5W7_9AGAR</name>
<organism evidence="2 3">
    <name type="scientific">Pholiota conissans</name>
    <dbReference type="NCBI Taxonomy" id="109636"/>
    <lineage>
        <taxon>Eukaryota</taxon>
        <taxon>Fungi</taxon>
        <taxon>Dikarya</taxon>
        <taxon>Basidiomycota</taxon>
        <taxon>Agaricomycotina</taxon>
        <taxon>Agaricomycetes</taxon>
        <taxon>Agaricomycetidae</taxon>
        <taxon>Agaricales</taxon>
        <taxon>Agaricineae</taxon>
        <taxon>Strophariaceae</taxon>
        <taxon>Pholiota</taxon>
    </lineage>
</organism>
<evidence type="ECO:0000313" key="2">
    <source>
        <dbReference type="EMBL" id="KAF9481421.1"/>
    </source>
</evidence>
<feature type="non-terminal residue" evidence="2">
    <location>
        <position position="1"/>
    </location>
</feature>
<keyword evidence="3" id="KW-1185">Reference proteome</keyword>
<accession>A0A9P5Z5W7</accession>
<dbReference type="Proteomes" id="UP000807469">
    <property type="component" value="Unassembled WGS sequence"/>
</dbReference>
<feature type="domain" description="Protein CPL1-like" evidence="1">
    <location>
        <begin position="1"/>
        <end position="52"/>
    </location>
</feature>
<sequence length="54" mass="5409">ELEACGGCPALGQGQDCTKIKGAWNVGCEQGSCLVYTCAGGFRIAADGKSCIPA</sequence>
<protein>
    <recommendedName>
        <fullName evidence="1">Protein CPL1-like domain-containing protein</fullName>
    </recommendedName>
</protein>